<keyword evidence="2" id="KW-1185">Reference proteome</keyword>
<comment type="caution">
    <text evidence="1">The sequence shown here is derived from an EMBL/GenBank/DDBJ whole genome shotgun (WGS) entry which is preliminary data.</text>
</comment>
<organism evidence="1 2">
    <name type="scientific">Racocetra persica</name>
    <dbReference type="NCBI Taxonomy" id="160502"/>
    <lineage>
        <taxon>Eukaryota</taxon>
        <taxon>Fungi</taxon>
        <taxon>Fungi incertae sedis</taxon>
        <taxon>Mucoromycota</taxon>
        <taxon>Glomeromycotina</taxon>
        <taxon>Glomeromycetes</taxon>
        <taxon>Diversisporales</taxon>
        <taxon>Gigasporaceae</taxon>
        <taxon>Racocetra</taxon>
    </lineage>
</organism>
<dbReference type="Proteomes" id="UP000789920">
    <property type="component" value="Unassembled WGS sequence"/>
</dbReference>
<sequence length="106" mass="12818">QEHFYERQDYGKPNFEYKDTHKNDESDKLQILWHWILRMAEAIDEGKKKLADELFTALSFSNPIMYEIFMYAPEITPAEFSNIYAYYNFGAFRLQKILQQNVYKTE</sequence>
<evidence type="ECO:0000313" key="2">
    <source>
        <dbReference type="Proteomes" id="UP000789920"/>
    </source>
</evidence>
<name>A0ACA9QVZ6_9GLOM</name>
<proteinExistence type="predicted"/>
<feature type="non-terminal residue" evidence="1">
    <location>
        <position position="1"/>
    </location>
</feature>
<protein>
    <submittedName>
        <fullName evidence="1">21458_t:CDS:1</fullName>
    </submittedName>
</protein>
<dbReference type="EMBL" id="CAJVQC010038493">
    <property type="protein sequence ID" value="CAG8766319.1"/>
    <property type="molecule type" value="Genomic_DNA"/>
</dbReference>
<evidence type="ECO:0000313" key="1">
    <source>
        <dbReference type="EMBL" id="CAG8766319.1"/>
    </source>
</evidence>
<reference evidence="1" key="1">
    <citation type="submission" date="2021-06" db="EMBL/GenBank/DDBJ databases">
        <authorList>
            <person name="Kallberg Y."/>
            <person name="Tangrot J."/>
            <person name="Rosling A."/>
        </authorList>
    </citation>
    <scope>NUCLEOTIDE SEQUENCE</scope>
    <source>
        <strain evidence="1">MA461A</strain>
    </source>
</reference>
<gene>
    <name evidence="1" type="ORF">RPERSI_LOCUS15838</name>
</gene>
<accession>A0ACA9QVZ6</accession>